<feature type="compositionally biased region" description="Polar residues" evidence="1">
    <location>
        <begin position="988"/>
        <end position="1004"/>
    </location>
</feature>
<keyword evidence="3" id="KW-1185">Reference proteome</keyword>
<feature type="compositionally biased region" description="Basic and acidic residues" evidence="1">
    <location>
        <begin position="1189"/>
        <end position="1202"/>
    </location>
</feature>
<dbReference type="Proteomes" id="UP000886653">
    <property type="component" value="Unassembled WGS sequence"/>
</dbReference>
<feature type="compositionally biased region" description="Low complexity" evidence="1">
    <location>
        <begin position="769"/>
        <end position="785"/>
    </location>
</feature>
<dbReference type="AlphaFoldDB" id="A0A9P6NLH7"/>
<reference evidence="2" key="1">
    <citation type="submission" date="2013-11" db="EMBL/GenBank/DDBJ databases">
        <title>Genome sequence of the fusiform rust pathogen reveals effectors for host alternation and coevolution with pine.</title>
        <authorList>
            <consortium name="DOE Joint Genome Institute"/>
            <person name="Smith K."/>
            <person name="Pendleton A."/>
            <person name="Kubisiak T."/>
            <person name="Anderson C."/>
            <person name="Salamov A."/>
            <person name="Aerts A."/>
            <person name="Riley R."/>
            <person name="Clum A."/>
            <person name="Lindquist E."/>
            <person name="Ence D."/>
            <person name="Campbell M."/>
            <person name="Kronenberg Z."/>
            <person name="Feau N."/>
            <person name="Dhillon B."/>
            <person name="Hamelin R."/>
            <person name="Burleigh J."/>
            <person name="Smith J."/>
            <person name="Yandell M."/>
            <person name="Nelson C."/>
            <person name="Grigoriev I."/>
            <person name="Davis J."/>
        </authorList>
    </citation>
    <scope>NUCLEOTIDE SEQUENCE</scope>
    <source>
        <strain evidence="2">G11</strain>
    </source>
</reference>
<name>A0A9P6NLH7_9BASI</name>
<protein>
    <submittedName>
        <fullName evidence="2">Uncharacterized protein</fullName>
    </submittedName>
</protein>
<comment type="caution">
    <text evidence="2">The sequence shown here is derived from an EMBL/GenBank/DDBJ whole genome shotgun (WGS) entry which is preliminary data.</text>
</comment>
<feature type="region of interest" description="Disordered" evidence="1">
    <location>
        <begin position="977"/>
        <end position="1004"/>
    </location>
</feature>
<feature type="compositionally biased region" description="Polar residues" evidence="1">
    <location>
        <begin position="1"/>
        <end position="16"/>
    </location>
</feature>
<feature type="region of interest" description="Disordered" evidence="1">
    <location>
        <begin position="769"/>
        <end position="827"/>
    </location>
</feature>
<dbReference type="OrthoDB" id="3267113at2759"/>
<feature type="compositionally biased region" description="Basic and acidic residues" evidence="1">
    <location>
        <begin position="801"/>
        <end position="811"/>
    </location>
</feature>
<feature type="region of interest" description="Disordered" evidence="1">
    <location>
        <begin position="1"/>
        <end position="47"/>
    </location>
</feature>
<gene>
    <name evidence="2" type="ORF">CROQUDRAFT_40043</name>
</gene>
<evidence type="ECO:0000256" key="1">
    <source>
        <dbReference type="SAM" id="MobiDB-lite"/>
    </source>
</evidence>
<evidence type="ECO:0000313" key="3">
    <source>
        <dbReference type="Proteomes" id="UP000886653"/>
    </source>
</evidence>
<evidence type="ECO:0000313" key="2">
    <source>
        <dbReference type="EMBL" id="KAG0149265.1"/>
    </source>
</evidence>
<dbReference type="EMBL" id="MU167229">
    <property type="protein sequence ID" value="KAG0149265.1"/>
    <property type="molecule type" value="Genomic_DNA"/>
</dbReference>
<feature type="compositionally biased region" description="Polar residues" evidence="1">
    <location>
        <begin position="812"/>
        <end position="827"/>
    </location>
</feature>
<feature type="region of interest" description="Disordered" evidence="1">
    <location>
        <begin position="1178"/>
        <end position="1214"/>
    </location>
</feature>
<organism evidence="2 3">
    <name type="scientific">Cronartium quercuum f. sp. fusiforme G11</name>
    <dbReference type="NCBI Taxonomy" id="708437"/>
    <lineage>
        <taxon>Eukaryota</taxon>
        <taxon>Fungi</taxon>
        <taxon>Dikarya</taxon>
        <taxon>Basidiomycota</taxon>
        <taxon>Pucciniomycotina</taxon>
        <taxon>Pucciniomycetes</taxon>
        <taxon>Pucciniales</taxon>
        <taxon>Coleosporiaceae</taxon>
        <taxon>Cronartium</taxon>
    </lineage>
</organism>
<accession>A0A9P6NLH7</accession>
<sequence>MTKPTSQASQSFSSPHQSEHSRRGSTTANSLVNSPRGSLPHSAGLSTSTASLPNFTLGARVRDHNSDISTQSQQTNLHPYDVILPGQEQYRNDPRPKSHAMTSVAHTTLGSPRSVSITNQTRPIPIGARRFTSTATSFIQRSGTISSTGTANQAAAVHARRFSTIAREPSIAVAARNSQAWSGGPSEVMHADNDLSEVKKSAKSDAKILLNSLSSLLGHDGGGEAVGRLVKYIFSGGLSNLKKDFSGLIKKVLLTVPALQAAYLTVHLHEILEQLQRLGGLIYAEPEVVTLFSDLGGNFVAFMSSLQSQAGGKSYLTMLCSILDKLTASTIYKSAFLTLLDRVCQFIVASEGVRDGLWTRLSESLFGSQGVAEQNEVQHIGEFMALFFASIEQLTGSPIKPLVKTFVGWIAVLDDLLTRLAKDTREFLARPSQVPPLNDYVAHPLGYVYSPSETNERLKVVLEMWSTQLFETSVHKECFDRFKKNLDNVIIGIQGNSTFARFSRDLRRVWVGILGDPDSHVYGTGLEGALECFKTLISELLLIPLGNIELHDEILDITFSDVNLSVLDVLPSEFGFNGHSSFYPRDSTFRSNTSFHLKDCQLAAKAVPFTYASKSEPNAKQSGTIDIKFALDVTIILSPKDKKLLHMFSALPLYEGAKVAISSADVKFYPTGNETSDTVWSTLEKLLISRVRHDVTNWIDGLFLAWLPAKPIVSVVTPSKGLVSALVSPNPPQHPPPPAGLIETHGTARDRFKASIRDMTGLRSETVLSRLPNPLSGPGSPIISPRLDDESMEVKRKRRQSMADHLTDISKADSTLPQNIQRPPVASSRQLIDQILPNVFDDDEDELPSEYETMARSLSVCAERDTTSIATIIRPVVSKKADLISVLSHRGGLPLFPTVEMPYEAYEIAGASMGEPLGMSGQTELMSMAQSLSELTSRDTTTHEAIENPPTTDILPEEKHFLEMSENMSMDKVTRHLSGLPDREENSTTEPSSHQKLVRSGSQHQELAEKVIMADLLTDKIMVDNTLPETQATGDLAGPVAALGVPVRPGLTRLPTQEVVPMGKALNKNATVDTTLPENIAYPPGHHPDVRHPSSGGSFSALKNLHPMSTTLDESIEMDFTTPEGQMKMYRMYENAGAGQAEPVIGFTEQELKQRRQSFKLSDEAMRDTTLLETIRRPPVVPQSATRASDLDKGSELEVLNRERKKSMNAGQFA</sequence>
<proteinExistence type="predicted"/>
<feature type="compositionally biased region" description="Polar residues" evidence="1">
    <location>
        <begin position="24"/>
        <end position="36"/>
    </location>
</feature>